<dbReference type="STRING" id="1095629.A0A0C9WHP8"/>
<dbReference type="OrthoDB" id="2418900at2759"/>
<reference evidence="1 2" key="1">
    <citation type="submission" date="2014-04" db="EMBL/GenBank/DDBJ databases">
        <authorList>
            <consortium name="DOE Joint Genome Institute"/>
            <person name="Kuo A."/>
            <person name="Kohler A."/>
            <person name="Nagy L.G."/>
            <person name="Floudas D."/>
            <person name="Copeland A."/>
            <person name="Barry K.W."/>
            <person name="Cichocki N."/>
            <person name="Veneault-Fourrey C."/>
            <person name="LaButti K."/>
            <person name="Lindquist E.A."/>
            <person name="Lipzen A."/>
            <person name="Lundell T."/>
            <person name="Morin E."/>
            <person name="Murat C."/>
            <person name="Sun H."/>
            <person name="Tunlid A."/>
            <person name="Henrissat B."/>
            <person name="Grigoriev I.V."/>
            <person name="Hibbett D.S."/>
            <person name="Martin F."/>
            <person name="Nordberg H.P."/>
            <person name="Cantor M.N."/>
            <person name="Hua S.X."/>
        </authorList>
    </citation>
    <scope>NUCLEOTIDE SEQUENCE [LARGE SCALE GENOMIC DNA]</scope>
    <source>
        <strain evidence="1 2">LaAM-08-1</strain>
    </source>
</reference>
<dbReference type="EMBL" id="KN838991">
    <property type="protein sequence ID" value="KIJ91569.1"/>
    <property type="molecule type" value="Genomic_DNA"/>
</dbReference>
<name>A0A0C9WHP8_9AGAR</name>
<accession>A0A0C9WHP8</accession>
<dbReference type="HOGENOM" id="CLU_1938515_0_0_1"/>
<organism evidence="1 2">
    <name type="scientific">Laccaria amethystina LaAM-08-1</name>
    <dbReference type="NCBI Taxonomy" id="1095629"/>
    <lineage>
        <taxon>Eukaryota</taxon>
        <taxon>Fungi</taxon>
        <taxon>Dikarya</taxon>
        <taxon>Basidiomycota</taxon>
        <taxon>Agaricomycotina</taxon>
        <taxon>Agaricomycetes</taxon>
        <taxon>Agaricomycetidae</taxon>
        <taxon>Agaricales</taxon>
        <taxon>Agaricineae</taxon>
        <taxon>Hydnangiaceae</taxon>
        <taxon>Laccaria</taxon>
    </lineage>
</organism>
<sequence length="130" mass="14224">MISDKSDSFLSFIVRFPGNSAGAVHSRQGIDQNTQYSAAVGSDNSRFAPFSSQMEWEIARWAKLRGPSSTAFNELMAIEGIVDTLGLSFKNSGELNKLIDKSLPGRPAFKRHEVMVGVKSNTTPTKNKIT</sequence>
<reference evidence="2" key="2">
    <citation type="submission" date="2015-01" db="EMBL/GenBank/DDBJ databases">
        <title>Evolutionary Origins and Diversification of the Mycorrhizal Mutualists.</title>
        <authorList>
            <consortium name="DOE Joint Genome Institute"/>
            <consortium name="Mycorrhizal Genomics Consortium"/>
            <person name="Kohler A."/>
            <person name="Kuo A."/>
            <person name="Nagy L.G."/>
            <person name="Floudas D."/>
            <person name="Copeland A."/>
            <person name="Barry K.W."/>
            <person name="Cichocki N."/>
            <person name="Veneault-Fourrey C."/>
            <person name="LaButti K."/>
            <person name="Lindquist E.A."/>
            <person name="Lipzen A."/>
            <person name="Lundell T."/>
            <person name="Morin E."/>
            <person name="Murat C."/>
            <person name="Riley R."/>
            <person name="Ohm R."/>
            <person name="Sun H."/>
            <person name="Tunlid A."/>
            <person name="Henrissat B."/>
            <person name="Grigoriev I.V."/>
            <person name="Hibbett D.S."/>
            <person name="Martin F."/>
        </authorList>
    </citation>
    <scope>NUCLEOTIDE SEQUENCE [LARGE SCALE GENOMIC DNA]</scope>
    <source>
        <strain evidence="2">LaAM-08-1</strain>
    </source>
</reference>
<dbReference type="AlphaFoldDB" id="A0A0C9WHP8"/>
<dbReference type="Proteomes" id="UP000054477">
    <property type="component" value="Unassembled WGS sequence"/>
</dbReference>
<gene>
    <name evidence="1" type="ORF">K443DRAFT_14285</name>
</gene>
<proteinExistence type="predicted"/>
<protein>
    <submittedName>
        <fullName evidence="1">Uncharacterized protein</fullName>
    </submittedName>
</protein>
<evidence type="ECO:0000313" key="2">
    <source>
        <dbReference type="Proteomes" id="UP000054477"/>
    </source>
</evidence>
<keyword evidence="2" id="KW-1185">Reference proteome</keyword>
<evidence type="ECO:0000313" key="1">
    <source>
        <dbReference type="EMBL" id="KIJ91569.1"/>
    </source>
</evidence>